<dbReference type="AlphaFoldDB" id="A0A1F5UNN5"/>
<proteinExistence type="predicted"/>
<organism evidence="1 2">
    <name type="scientific">Fraserbacteria sp. (strain RBG_16_55_9)</name>
    <dbReference type="NCBI Taxonomy" id="1817864"/>
    <lineage>
        <taxon>Bacteria</taxon>
        <taxon>Candidatus Fraseribacteriota</taxon>
    </lineage>
</organism>
<comment type="caution">
    <text evidence="1">The sequence shown here is derived from an EMBL/GenBank/DDBJ whole genome shotgun (WGS) entry which is preliminary data.</text>
</comment>
<dbReference type="STRING" id="1817864.A2Z21_00270"/>
<name>A0A1F5UNN5_FRAXR</name>
<dbReference type="EMBL" id="MFGX01000129">
    <property type="protein sequence ID" value="OGF52773.1"/>
    <property type="molecule type" value="Genomic_DNA"/>
</dbReference>
<sequence length="68" mass="7753">MEMRELTDGVMPSEVFAAISYDPETREVGVQYGYVLLSLPREDFESFIDLLLEAKERLEGNSKGKRVP</sequence>
<gene>
    <name evidence="1" type="ORF">A2Z21_00270</name>
</gene>
<accession>A0A1F5UNN5</accession>
<protein>
    <submittedName>
        <fullName evidence="1">Uncharacterized protein</fullName>
    </submittedName>
</protein>
<reference evidence="1 2" key="1">
    <citation type="journal article" date="2016" name="Nat. Commun.">
        <title>Thousands of microbial genomes shed light on interconnected biogeochemical processes in an aquifer system.</title>
        <authorList>
            <person name="Anantharaman K."/>
            <person name="Brown C.T."/>
            <person name="Hug L.A."/>
            <person name="Sharon I."/>
            <person name="Castelle C.J."/>
            <person name="Probst A.J."/>
            <person name="Thomas B.C."/>
            <person name="Singh A."/>
            <person name="Wilkins M.J."/>
            <person name="Karaoz U."/>
            <person name="Brodie E.L."/>
            <person name="Williams K.H."/>
            <person name="Hubbard S.S."/>
            <person name="Banfield J.F."/>
        </authorList>
    </citation>
    <scope>NUCLEOTIDE SEQUENCE [LARGE SCALE GENOMIC DNA]</scope>
    <source>
        <strain evidence="2">RBG_16_55_9</strain>
    </source>
</reference>
<evidence type="ECO:0000313" key="1">
    <source>
        <dbReference type="EMBL" id="OGF52773.1"/>
    </source>
</evidence>
<dbReference type="Proteomes" id="UP000179157">
    <property type="component" value="Unassembled WGS sequence"/>
</dbReference>
<evidence type="ECO:0000313" key="2">
    <source>
        <dbReference type="Proteomes" id="UP000179157"/>
    </source>
</evidence>